<keyword evidence="2" id="KW-0472">Membrane</keyword>
<protein>
    <submittedName>
        <fullName evidence="5">FHA domain-containing protein</fullName>
    </submittedName>
</protein>
<evidence type="ECO:0000313" key="4">
    <source>
        <dbReference type="Proteomes" id="UP000887560"/>
    </source>
</evidence>
<keyword evidence="2" id="KW-0812">Transmembrane</keyword>
<name>A0A915NFC9_9BILA</name>
<evidence type="ECO:0000256" key="2">
    <source>
        <dbReference type="SAM" id="Phobius"/>
    </source>
</evidence>
<feature type="domain" description="FHA" evidence="3">
    <location>
        <begin position="172"/>
        <end position="230"/>
    </location>
</feature>
<feature type="region of interest" description="Disordered" evidence="1">
    <location>
        <begin position="291"/>
        <end position="332"/>
    </location>
</feature>
<keyword evidence="2" id="KW-1133">Transmembrane helix</keyword>
<evidence type="ECO:0000313" key="5">
    <source>
        <dbReference type="WBParaSite" id="scf7180000416572.g495"/>
    </source>
</evidence>
<dbReference type="Gene3D" id="2.60.200.20">
    <property type="match status" value="2"/>
</dbReference>
<feature type="transmembrane region" description="Helical" evidence="2">
    <location>
        <begin position="227"/>
        <end position="246"/>
    </location>
</feature>
<proteinExistence type="predicted"/>
<dbReference type="SMART" id="SM00240">
    <property type="entry name" value="FHA"/>
    <property type="match status" value="1"/>
</dbReference>
<organism evidence="4 5">
    <name type="scientific">Meloidogyne floridensis</name>
    <dbReference type="NCBI Taxonomy" id="298350"/>
    <lineage>
        <taxon>Eukaryota</taxon>
        <taxon>Metazoa</taxon>
        <taxon>Ecdysozoa</taxon>
        <taxon>Nematoda</taxon>
        <taxon>Chromadorea</taxon>
        <taxon>Rhabditida</taxon>
        <taxon>Tylenchina</taxon>
        <taxon>Tylenchomorpha</taxon>
        <taxon>Tylenchoidea</taxon>
        <taxon>Meloidogynidae</taxon>
        <taxon>Meloidogyninae</taxon>
        <taxon>Meloidogyne</taxon>
    </lineage>
</organism>
<keyword evidence="4" id="KW-1185">Reference proteome</keyword>
<dbReference type="PROSITE" id="PS50006">
    <property type="entry name" value="FHA_DOMAIN"/>
    <property type="match status" value="1"/>
</dbReference>
<dbReference type="InterPro" id="IPR050923">
    <property type="entry name" value="Cell_Proc_Reg/RNA_Proc"/>
</dbReference>
<evidence type="ECO:0000256" key="1">
    <source>
        <dbReference type="SAM" id="MobiDB-lite"/>
    </source>
</evidence>
<dbReference type="AlphaFoldDB" id="A0A915NFC9"/>
<dbReference type="InterPro" id="IPR008984">
    <property type="entry name" value="SMAD_FHA_dom_sf"/>
</dbReference>
<reference evidence="5" key="1">
    <citation type="submission" date="2022-11" db="UniProtKB">
        <authorList>
            <consortium name="WormBaseParasite"/>
        </authorList>
    </citation>
    <scope>IDENTIFICATION</scope>
</reference>
<dbReference type="Pfam" id="PF00498">
    <property type="entry name" value="FHA"/>
    <property type="match status" value="1"/>
</dbReference>
<feature type="compositionally biased region" description="Basic residues" evidence="1">
    <location>
        <begin position="54"/>
        <end position="66"/>
    </location>
</feature>
<accession>A0A915NFC9</accession>
<dbReference type="Proteomes" id="UP000887560">
    <property type="component" value="Unplaced"/>
</dbReference>
<dbReference type="InterPro" id="IPR000253">
    <property type="entry name" value="FHA_dom"/>
</dbReference>
<evidence type="ECO:0000259" key="3">
    <source>
        <dbReference type="PROSITE" id="PS50006"/>
    </source>
</evidence>
<feature type="compositionally biased region" description="Acidic residues" evidence="1">
    <location>
        <begin position="297"/>
        <end position="332"/>
    </location>
</feature>
<sequence length="332" mass="39080">MGRSPNSSSHSRRKRSRSRERYSRERSRSRERSPKTSRRRSDRDSRRDEDHYEHRSKRHSHSNRKFVRMDPPPGGWDKPSWEPSGALKKEIKNEEEEEQPSSNNSKKKEEEREKPSFEPSGKLTQDTNTFKGVVVKYNEPPEAKIPKLRWRIYPFKGEESLPVIYVHRQSAYLIGRDHKVADFPIDHPSCSKQHAALQYRSMPFERADGSKGRRTRPYIIDLGSGNGTFLVFFLFFLIFLITRFFYELFDFLGLKPNGERIEAQRYYQLKEKDVLKFGFSSREYVMLHEQSLKGGEESDTSEGEEEDDVGDIIERSQEDEERIAAAEEDDLF</sequence>
<dbReference type="SUPFAM" id="SSF49879">
    <property type="entry name" value="SMAD/FHA domain"/>
    <property type="match status" value="1"/>
</dbReference>
<dbReference type="PANTHER" id="PTHR23308">
    <property type="entry name" value="NUCLEAR INHIBITOR OF PROTEIN PHOSPHATASE-1"/>
    <property type="match status" value="1"/>
</dbReference>
<dbReference type="WBParaSite" id="scf7180000416572.g495">
    <property type="protein sequence ID" value="scf7180000416572.g495"/>
    <property type="gene ID" value="scf7180000416572.g495"/>
</dbReference>
<feature type="compositionally biased region" description="Basic and acidic residues" evidence="1">
    <location>
        <begin position="19"/>
        <end position="53"/>
    </location>
</feature>
<feature type="compositionally biased region" description="Basic and acidic residues" evidence="1">
    <location>
        <begin position="106"/>
        <end position="116"/>
    </location>
</feature>
<feature type="region of interest" description="Disordered" evidence="1">
    <location>
        <begin position="1"/>
        <end position="127"/>
    </location>
</feature>